<dbReference type="KEGG" id="bmed:GYM46_03135"/>
<dbReference type="CDD" id="cd07344">
    <property type="entry name" value="M48_yhfN_like"/>
    <property type="match status" value="1"/>
</dbReference>
<dbReference type="EMBL" id="CP048751">
    <property type="protein sequence ID" value="QIH72049.1"/>
    <property type="molecule type" value="Genomic_DNA"/>
</dbReference>
<feature type="domain" description="YgjP-like metallopeptidase" evidence="1">
    <location>
        <begin position="27"/>
        <end position="232"/>
    </location>
</feature>
<dbReference type="Pfam" id="PF01863">
    <property type="entry name" value="YgjP-like"/>
    <property type="match status" value="1"/>
</dbReference>
<gene>
    <name evidence="2" type="ORF">GYM46_03135</name>
</gene>
<dbReference type="PANTHER" id="PTHR30399:SF1">
    <property type="entry name" value="UTP PYROPHOSPHATASE"/>
    <property type="match status" value="1"/>
</dbReference>
<accession>A0AB37E4C3</accession>
<evidence type="ECO:0000313" key="3">
    <source>
        <dbReference type="Proteomes" id="UP000501325"/>
    </source>
</evidence>
<name>A0AB37E4C3_9CAUL</name>
<evidence type="ECO:0000313" key="2">
    <source>
        <dbReference type="EMBL" id="QIH72049.1"/>
    </source>
</evidence>
<dbReference type="InterPro" id="IPR002725">
    <property type="entry name" value="YgjP-like_metallopeptidase"/>
</dbReference>
<dbReference type="Proteomes" id="UP000501325">
    <property type="component" value="Chromosome"/>
</dbReference>
<dbReference type="Gene3D" id="3.30.2010.10">
    <property type="entry name" value="Metalloproteases ('zincins'), catalytic domain"/>
    <property type="match status" value="1"/>
</dbReference>
<dbReference type="RefSeq" id="WP_164952601.1">
    <property type="nucleotide sequence ID" value="NZ_CP048751.1"/>
</dbReference>
<organism evidence="2 3">
    <name type="scientific">Brevundimonas mediterranea</name>
    <dbReference type="NCBI Taxonomy" id="74329"/>
    <lineage>
        <taxon>Bacteria</taxon>
        <taxon>Pseudomonadati</taxon>
        <taxon>Pseudomonadota</taxon>
        <taxon>Alphaproteobacteria</taxon>
        <taxon>Caulobacterales</taxon>
        <taxon>Caulobacteraceae</taxon>
        <taxon>Brevundimonas</taxon>
    </lineage>
</organism>
<proteinExistence type="predicted"/>
<protein>
    <submittedName>
        <fullName evidence="2">M48 family metallopeptidase</fullName>
    </submittedName>
</protein>
<evidence type="ECO:0000259" key="1">
    <source>
        <dbReference type="Pfam" id="PF01863"/>
    </source>
</evidence>
<sequence>MSIEAQRLSVGGLRIDVIRKPIKNLHVGVYPPHGRVRVAAPLTVSDDAVRLAVVTRLPWIKRQRARFAAQPRQSERAYVSGETHYFMGRPYRLRLIEGAPSGRVHVRSSKALDLFVRTGSDRETRERILLSWYREELRSQATPFIDKWAAKLVLPLPIWGIKRMKTKWGACNVDAGRIWLNLELVKKPPQSLEYVVVHELVHFLERQHSERFVALMDGALPNWRLLRDELNAEPLAHEEWLG</sequence>
<dbReference type="InterPro" id="IPR053136">
    <property type="entry name" value="UTP_pyrophosphatase-like"/>
</dbReference>
<dbReference type="PANTHER" id="PTHR30399">
    <property type="entry name" value="UNCHARACTERIZED PROTEIN YGJP"/>
    <property type="match status" value="1"/>
</dbReference>
<reference evidence="2 3" key="1">
    <citation type="submission" date="2020-01" db="EMBL/GenBank/DDBJ databases">
        <authorList>
            <person name="Wang S."/>
        </authorList>
    </citation>
    <scope>NUCLEOTIDE SEQUENCE [LARGE SCALE GENOMIC DNA]</scope>
    <source>
        <strain evidence="2 3">D151-2-6</strain>
    </source>
</reference>
<dbReference type="AlphaFoldDB" id="A0AB37E4C3"/>